<evidence type="ECO:0000313" key="1">
    <source>
        <dbReference type="EMBL" id="KAB1065290.1"/>
    </source>
</evidence>
<accession>A0A6N6MAL2</accession>
<proteinExistence type="predicted"/>
<name>A0A6N6MAL2_9FLAO</name>
<dbReference type="OrthoDB" id="9897107at2"/>
<protein>
    <submittedName>
        <fullName evidence="1">Uncharacterized protein</fullName>
    </submittedName>
</protein>
<dbReference type="RefSeq" id="WP_151166999.1">
    <property type="nucleotide sequence ID" value="NZ_WACR01000003.1"/>
</dbReference>
<keyword evidence="2" id="KW-1185">Reference proteome</keyword>
<evidence type="ECO:0000313" key="2">
    <source>
        <dbReference type="Proteomes" id="UP000435357"/>
    </source>
</evidence>
<sequence length="362" mass="42240">MKKVILLIILVIIYSSFKNKNNVPKGPWIIVSGTNMAGLIWDFKNGYLKAKKIGGGPTNEFGYDINEKNEFYIEFQNEKRQLIGKIISYSVDSITIMRSDSELVKMVPLVEPATSLSKDYLLETLISTGWKISTNGEDYRMDFGKNHQYGLRSEPYQAVSHGFIKWPTSDLEMWSIEKYENHFILIHTIHQTEMTINLIKSANENEIHTDSYWYGHKKDLTYKRIASISGTKKQEMKDILTSKKWFLKDFDTTFANAFILPEYVNDISDSIISIYDLQKLELSYVFKPDGQFLKYVNGQLKENKTWSLSNDGIYIWLDDQPTIEYLKIEHIENDELIVNRVEDVMLIGEWRAQSYQIRQVLK</sequence>
<organism evidence="1 2">
    <name type="scientific">Salibacter halophilus</name>
    <dbReference type="NCBI Taxonomy" id="1803916"/>
    <lineage>
        <taxon>Bacteria</taxon>
        <taxon>Pseudomonadati</taxon>
        <taxon>Bacteroidota</taxon>
        <taxon>Flavobacteriia</taxon>
        <taxon>Flavobacteriales</taxon>
        <taxon>Salibacteraceae</taxon>
        <taxon>Salibacter</taxon>
    </lineage>
</organism>
<dbReference type="Proteomes" id="UP000435357">
    <property type="component" value="Unassembled WGS sequence"/>
</dbReference>
<gene>
    <name evidence="1" type="ORF">F3059_04870</name>
</gene>
<dbReference type="AlphaFoldDB" id="A0A6N6MAL2"/>
<comment type="caution">
    <text evidence="1">The sequence shown here is derived from an EMBL/GenBank/DDBJ whole genome shotgun (WGS) entry which is preliminary data.</text>
</comment>
<dbReference type="EMBL" id="WACR01000003">
    <property type="protein sequence ID" value="KAB1065290.1"/>
    <property type="molecule type" value="Genomic_DNA"/>
</dbReference>
<reference evidence="1 2" key="1">
    <citation type="submission" date="2019-09" db="EMBL/GenBank/DDBJ databases">
        <title>Genomes of Cryomorphaceae.</title>
        <authorList>
            <person name="Bowman J.P."/>
        </authorList>
    </citation>
    <scope>NUCLEOTIDE SEQUENCE [LARGE SCALE GENOMIC DNA]</scope>
    <source>
        <strain evidence="1 2">KCTC 52047</strain>
    </source>
</reference>